<dbReference type="AlphaFoldDB" id="A0A9D9EEB9"/>
<comment type="caution">
    <text evidence="2">The sequence shown here is derived from an EMBL/GenBank/DDBJ whole genome shotgun (WGS) entry which is preliminary data.</text>
</comment>
<accession>A0A9D9EEB9</accession>
<dbReference type="InterPro" id="IPR014710">
    <property type="entry name" value="RmlC-like_jellyroll"/>
</dbReference>
<gene>
    <name evidence="2" type="ORF">IAC23_06435</name>
</gene>
<evidence type="ECO:0000256" key="1">
    <source>
        <dbReference type="SAM" id="MobiDB-lite"/>
    </source>
</evidence>
<proteinExistence type="predicted"/>
<evidence type="ECO:0000313" key="2">
    <source>
        <dbReference type="EMBL" id="MBO8445313.1"/>
    </source>
</evidence>
<dbReference type="InterPro" id="IPR011051">
    <property type="entry name" value="RmlC_Cupin_sf"/>
</dbReference>
<name>A0A9D9EEB9_9BACT</name>
<dbReference type="EMBL" id="JADIMO010000083">
    <property type="protein sequence ID" value="MBO8445313.1"/>
    <property type="molecule type" value="Genomic_DNA"/>
</dbReference>
<reference evidence="2" key="1">
    <citation type="submission" date="2020-10" db="EMBL/GenBank/DDBJ databases">
        <authorList>
            <person name="Gilroy R."/>
        </authorList>
    </citation>
    <scope>NUCLEOTIDE SEQUENCE</scope>
    <source>
        <strain evidence="2">D5-748</strain>
    </source>
</reference>
<organism evidence="2 3">
    <name type="scientific">Candidatus Cryptobacteroides merdavium</name>
    <dbReference type="NCBI Taxonomy" id="2840769"/>
    <lineage>
        <taxon>Bacteria</taxon>
        <taxon>Pseudomonadati</taxon>
        <taxon>Bacteroidota</taxon>
        <taxon>Bacteroidia</taxon>
        <taxon>Bacteroidales</taxon>
        <taxon>Candidatus Cryptobacteroides</taxon>
    </lineage>
</organism>
<sequence>MEQNKKLYPITFNRETERHSWGTEKFAIADLGIVDPTVKEGWLAGNTFSDIMETYIERISGEEIYGYYGRQFPVAVSFLEVDGQMPVMCHPDDEAAEQRYDALGRRTLWYITEASEDARIYLGFNGEMTASGLYEKCLDGTVRDSLNVIIPQKGDSLHISPGTPYSAEGHMRIVAISEASAITFTLHDPAGSPEDSHVTDAIDLIEYGKTGIDSCLNRSNLNCNGLDCSASDRNGNPAGNAGTSVPVNSNGAAGRQLLSSREFSVNEMKVTDPIKVTAGNSFTIYVCLEGGLSIQVPSKNESGESCMENCRIKKGDAVLMPADIEEFFIVPTDRDTVLIEAVIESRDEIDDYINPDTEPYLEGEDYEGLENEADEDSDTDSLSKDAATEPGNAKTAGSIRRFLKN</sequence>
<reference evidence="2" key="2">
    <citation type="journal article" date="2021" name="PeerJ">
        <title>Extensive microbial diversity within the chicken gut microbiome revealed by metagenomics and culture.</title>
        <authorList>
            <person name="Gilroy R."/>
            <person name="Ravi A."/>
            <person name="Getino M."/>
            <person name="Pursley I."/>
            <person name="Horton D.L."/>
            <person name="Alikhan N.F."/>
            <person name="Baker D."/>
            <person name="Gharbi K."/>
            <person name="Hall N."/>
            <person name="Watson M."/>
            <person name="Adriaenssens E.M."/>
            <person name="Foster-Nyarko E."/>
            <person name="Jarju S."/>
            <person name="Secka A."/>
            <person name="Antonio M."/>
            <person name="Oren A."/>
            <person name="Chaudhuri R.R."/>
            <person name="La Ragione R."/>
            <person name="Hildebrand F."/>
            <person name="Pallen M.J."/>
        </authorList>
    </citation>
    <scope>NUCLEOTIDE SEQUENCE</scope>
    <source>
        <strain evidence="2">D5-748</strain>
    </source>
</reference>
<feature type="region of interest" description="Disordered" evidence="1">
    <location>
        <begin position="350"/>
        <end position="405"/>
    </location>
</feature>
<feature type="compositionally biased region" description="Acidic residues" evidence="1">
    <location>
        <begin position="350"/>
        <end position="379"/>
    </location>
</feature>
<dbReference type="SUPFAM" id="SSF51182">
    <property type="entry name" value="RmlC-like cupins"/>
    <property type="match status" value="1"/>
</dbReference>
<protein>
    <recommendedName>
        <fullName evidence="4">Mannose-6-phosphate isomerase</fullName>
    </recommendedName>
</protein>
<evidence type="ECO:0000313" key="3">
    <source>
        <dbReference type="Proteomes" id="UP000823619"/>
    </source>
</evidence>
<dbReference type="Gene3D" id="2.60.120.10">
    <property type="entry name" value="Jelly Rolls"/>
    <property type="match status" value="2"/>
</dbReference>
<evidence type="ECO:0008006" key="4">
    <source>
        <dbReference type="Google" id="ProtNLM"/>
    </source>
</evidence>
<dbReference type="Proteomes" id="UP000823619">
    <property type="component" value="Unassembled WGS sequence"/>
</dbReference>